<dbReference type="AlphaFoldDB" id="A0A9P8QPU1"/>
<organism evidence="1 2">
    <name type="scientific">Trichoderma cornu-damae</name>
    <dbReference type="NCBI Taxonomy" id="654480"/>
    <lineage>
        <taxon>Eukaryota</taxon>
        <taxon>Fungi</taxon>
        <taxon>Dikarya</taxon>
        <taxon>Ascomycota</taxon>
        <taxon>Pezizomycotina</taxon>
        <taxon>Sordariomycetes</taxon>
        <taxon>Hypocreomycetidae</taxon>
        <taxon>Hypocreales</taxon>
        <taxon>Hypocreaceae</taxon>
        <taxon>Trichoderma</taxon>
    </lineage>
</organism>
<evidence type="ECO:0000313" key="2">
    <source>
        <dbReference type="Proteomes" id="UP000827724"/>
    </source>
</evidence>
<dbReference type="Proteomes" id="UP000827724">
    <property type="component" value="Unassembled WGS sequence"/>
</dbReference>
<dbReference type="Gene3D" id="2.60.40.3960">
    <property type="entry name" value="Velvet domain"/>
    <property type="match status" value="1"/>
</dbReference>
<reference evidence="1" key="1">
    <citation type="submission" date="2021-08" db="EMBL/GenBank/DDBJ databases">
        <title>Chromosome-Level Trichoderma cornu-damae using Hi-C Data.</title>
        <authorList>
            <person name="Kim C.S."/>
        </authorList>
    </citation>
    <scope>NUCLEOTIDE SEQUENCE</scope>
    <source>
        <strain evidence="1">KA19-0412C</strain>
    </source>
</reference>
<evidence type="ECO:0008006" key="3">
    <source>
        <dbReference type="Google" id="ProtNLM"/>
    </source>
</evidence>
<evidence type="ECO:0000313" key="1">
    <source>
        <dbReference type="EMBL" id="KAH6606993.1"/>
    </source>
</evidence>
<dbReference type="OrthoDB" id="4895531at2759"/>
<dbReference type="InterPro" id="IPR038491">
    <property type="entry name" value="Velvet_dom_sf"/>
</dbReference>
<proteinExistence type="predicted"/>
<sequence length="118" mass="12292">MAGVQVSSQPITHALTGQTLSPAITVQQMVQDSDAQYFATPVLLSNAGDVVEALQGTKAATGIPVNGASLPLAIKYSFTDLAISSPGTYYIRLDLYKMSTSGATLVSQVNLNTITVTN</sequence>
<protein>
    <recommendedName>
        <fullName evidence="3">Velvet domain-containing protein</fullName>
    </recommendedName>
</protein>
<accession>A0A9P8QPU1</accession>
<gene>
    <name evidence="1" type="ORF">Trco_006146</name>
</gene>
<dbReference type="EMBL" id="JAIWOZ010000004">
    <property type="protein sequence ID" value="KAH6606993.1"/>
    <property type="molecule type" value="Genomic_DNA"/>
</dbReference>
<keyword evidence="2" id="KW-1185">Reference proteome</keyword>
<name>A0A9P8QPU1_9HYPO</name>
<comment type="caution">
    <text evidence="1">The sequence shown here is derived from an EMBL/GenBank/DDBJ whole genome shotgun (WGS) entry which is preliminary data.</text>
</comment>